<proteinExistence type="inferred from homology"/>
<dbReference type="InterPro" id="IPR004175">
    <property type="entry name" value="RNA_CPDase"/>
</dbReference>
<dbReference type="PANTHER" id="PTHR35561">
    <property type="entry name" value="RNA 2',3'-CYCLIC PHOSPHODIESTERASE"/>
    <property type="match status" value="1"/>
</dbReference>
<gene>
    <name evidence="3" type="primary">thpR</name>
    <name evidence="3" type="ORF">FS935_14525</name>
</gene>
<dbReference type="EC" id="3.1.4.58" evidence="2"/>
<dbReference type="AlphaFoldDB" id="A0A5C6W002"/>
<dbReference type="SUPFAM" id="SSF55144">
    <property type="entry name" value="LigT-like"/>
    <property type="match status" value="1"/>
</dbReference>
<dbReference type="NCBIfam" id="TIGR02258">
    <property type="entry name" value="2_5_ligase"/>
    <property type="match status" value="1"/>
</dbReference>
<dbReference type="RefSeq" id="WP_146949367.1">
    <property type="nucleotide sequence ID" value="NZ_VOQF01000007.1"/>
</dbReference>
<keyword evidence="1 2" id="KW-0378">Hydrolase</keyword>
<dbReference type="HAMAP" id="MF_01940">
    <property type="entry name" value="RNA_CPDase"/>
    <property type="match status" value="1"/>
</dbReference>
<feature type="active site" description="Proton acceptor" evidence="2">
    <location>
        <position position="133"/>
    </location>
</feature>
<name>A0A5C6W002_9BACI</name>
<evidence type="ECO:0000313" key="4">
    <source>
        <dbReference type="Proteomes" id="UP000321363"/>
    </source>
</evidence>
<dbReference type="Pfam" id="PF13563">
    <property type="entry name" value="2_5_RNA_ligase2"/>
    <property type="match status" value="1"/>
</dbReference>
<comment type="similarity">
    <text evidence="2">Belongs to the 2H phosphoesterase superfamily. ThpR family.</text>
</comment>
<comment type="catalytic activity">
    <reaction evidence="2">
        <text>a 3'-end 2',3'-cyclophospho-ribonucleotide-RNA + H2O = a 3'-end 2'-phospho-ribonucleotide-RNA + H(+)</text>
        <dbReference type="Rhea" id="RHEA:11828"/>
        <dbReference type="Rhea" id="RHEA-COMP:10464"/>
        <dbReference type="Rhea" id="RHEA-COMP:17353"/>
        <dbReference type="ChEBI" id="CHEBI:15377"/>
        <dbReference type="ChEBI" id="CHEBI:15378"/>
        <dbReference type="ChEBI" id="CHEBI:83064"/>
        <dbReference type="ChEBI" id="CHEBI:173113"/>
        <dbReference type="EC" id="3.1.4.58"/>
    </reaction>
</comment>
<dbReference type="OrthoDB" id="9789350at2"/>
<organism evidence="3 4">
    <name type="scientific">Metabacillus litoralis</name>
    <dbReference type="NCBI Taxonomy" id="152268"/>
    <lineage>
        <taxon>Bacteria</taxon>
        <taxon>Bacillati</taxon>
        <taxon>Bacillota</taxon>
        <taxon>Bacilli</taxon>
        <taxon>Bacillales</taxon>
        <taxon>Bacillaceae</taxon>
        <taxon>Metabacillus</taxon>
    </lineage>
</organism>
<protein>
    <recommendedName>
        <fullName evidence="2">RNA 2',3'-cyclic phosphodiesterase</fullName>
        <shortName evidence="2">RNA 2',3'-CPDase</shortName>
        <ecNumber evidence="2">3.1.4.58</ecNumber>
    </recommendedName>
</protein>
<comment type="function">
    <text evidence="2">Hydrolyzes RNA 2',3'-cyclic phosphodiester to an RNA 2'-phosphomonoester.</text>
</comment>
<feature type="short sequence motif" description="HXTX 1" evidence="2">
    <location>
        <begin position="46"/>
        <end position="49"/>
    </location>
</feature>
<dbReference type="GO" id="GO:0008664">
    <property type="term" value="F:RNA 2',3'-cyclic 3'-phosphodiesterase activity"/>
    <property type="evidence" value="ECO:0007669"/>
    <property type="project" value="UniProtKB-EC"/>
</dbReference>
<evidence type="ECO:0000313" key="3">
    <source>
        <dbReference type="EMBL" id="TXC90266.1"/>
    </source>
</evidence>
<evidence type="ECO:0000256" key="2">
    <source>
        <dbReference type="HAMAP-Rule" id="MF_01940"/>
    </source>
</evidence>
<dbReference type="PANTHER" id="PTHR35561:SF1">
    <property type="entry name" value="RNA 2',3'-CYCLIC PHOSPHODIESTERASE"/>
    <property type="match status" value="1"/>
</dbReference>
<keyword evidence="4" id="KW-1185">Reference proteome</keyword>
<reference evidence="3 4" key="1">
    <citation type="journal article" date="2005" name="Int. J. Syst. Evol. Microbiol.">
        <title>Bacillus litoralis sp. nov., isolated from a tidal flat of the Yellow Sea in Korea.</title>
        <authorList>
            <person name="Yoon J.H."/>
            <person name="Oh T.K."/>
        </authorList>
    </citation>
    <scope>NUCLEOTIDE SEQUENCE [LARGE SCALE GENOMIC DNA]</scope>
    <source>
        <strain evidence="3 4">SW-211</strain>
    </source>
</reference>
<dbReference type="InterPro" id="IPR009097">
    <property type="entry name" value="Cyclic_Pdiesterase"/>
</dbReference>
<feature type="short sequence motif" description="HXTX 2" evidence="2">
    <location>
        <begin position="133"/>
        <end position="136"/>
    </location>
</feature>
<sequence>MQKQNNTHFFIAVPIDEYNKEIINKWILINKENLPFKSWVHPEDYHITLAFLGHVEETEKLEKLKLILHETTSVYSPFQMHIKGIDTFGKKEHPRILWISLEESEALADLQQKVYNVCKDIGIHLDSKPFRPHITIARKWISEDNFIKPIDHEEHFKKDTNSLYVEQINLYQTHLNRAPKYEVKDNFPFLNKEKRE</sequence>
<dbReference type="Proteomes" id="UP000321363">
    <property type="component" value="Unassembled WGS sequence"/>
</dbReference>
<comment type="caution">
    <text evidence="3">The sequence shown here is derived from an EMBL/GenBank/DDBJ whole genome shotgun (WGS) entry which is preliminary data.</text>
</comment>
<dbReference type="GO" id="GO:0004113">
    <property type="term" value="F:2',3'-cyclic-nucleotide 3'-phosphodiesterase activity"/>
    <property type="evidence" value="ECO:0007669"/>
    <property type="project" value="InterPro"/>
</dbReference>
<evidence type="ECO:0000256" key="1">
    <source>
        <dbReference type="ARBA" id="ARBA00022801"/>
    </source>
</evidence>
<dbReference type="EMBL" id="VOQF01000007">
    <property type="protein sequence ID" value="TXC90266.1"/>
    <property type="molecule type" value="Genomic_DNA"/>
</dbReference>
<dbReference type="Gene3D" id="3.90.1140.10">
    <property type="entry name" value="Cyclic phosphodiesterase"/>
    <property type="match status" value="1"/>
</dbReference>
<accession>A0A5C6W002</accession>
<feature type="active site" description="Proton donor" evidence="2">
    <location>
        <position position="46"/>
    </location>
</feature>